<dbReference type="Pfam" id="PF01504">
    <property type="entry name" value="PIP5K"/>
    <property type="match status" value="1"/>
</dbReference>
<accession>A0A0V0QZI5</accession>
<evidence type="ECO:0000313" key="3">
    <source>
        <dbReference type="EMBL" id="KRX07646.1"/>
    </source>
</evidence>
<dbReference type="PANTHER" id="PTHR23086:SF8">
    <property type="entry name" value="PHOSPHATIDYLINOSITOL 5-PHOSPHATE 4-KINASE, ISOFORM A"/>
    <property type="match status" value="1"/>
</dbReference>
<keyword evidence="1" id="KW-0067">ATP-binding</keyword>
<keyword evidence="1" id="KW-0547">Nucleotide-binding</keyword>
<dbReference type="GO" id="GO:0005886">
    <property type="term" value="C:plasma membrane"/>
    <property type="evidence" value="ECO:0007669"/>
    <property type="project" value="TreeGrafter"/>
</dbReference>
<dbReference type="AlphaFoldDB" id="A0A0V0QZI5"/>
<organism evidence="3 4">
    <name type="scientific">Pseudocohnilembus persalinus</name>
    <name type="common">Ciliate</name>
    <dbReference type="NCBI Taxonomy" id="266149"/>
    <lineage>
        <taxon>Eukaryota</taxon>
        <taxon>Sar</taxon>
        <taxon>Alveolata</taxon>
        <taxon>Ciliophora</taxon>
        <taxon>Intramacronucleata</taxon>
        <taxon>Oligohymenophorea</taxon>
        <taxon>Scuticociliatia</taxon>
        <taxon>Philasterida</taxon>
        <taxon>Pseudocohnilembidae</taxon>
        <taxon>Pseudocohnilembus</taxon>
    </lineage>
</organism>
<dbReference type="GO" id="GO:0046854">
    <property type="term" value="P:phosphatidylinositol phosphate biosynthetic process"/>
    <property type="evidence" value="ECO:0007669"/>
    <property type="project" value="TreeGrafter"/>
</dbReference>
<keyword evidence="1" id="KW-0418">Kinase</keyword>
<reference evidence="3 4" key="1">
    <citation type="journal article" date="2015" name="Sci. Rep.">
        <title>Genome of the facultative scuticociliatosis pathogen Pseudocohnilembus persalinus provides insight into its virulence through horizontal gene transfer.</title>
        <authorList>
            <person name="Xiong J."/>
            <person name="Wang G."/>
            <person name="Cheng J."/>
            <person name="Tian M."/>
            <person name="Pan X."/>
            <person name="Warren A."/>
            <person name="Jiang C."/>
            <person name="Yuan D."/>
            <person name="Miao W."/>
        </authorList>
    </citation>
    <scope>NUCLEOTIDE SEQUENCE [LARGE SCALE GENOMIC DNA]</scope>
    <source>
        <strain evidence="3">36N120E</strain>
    </source>
</reference>
<dbReference type="EMBL" id="LDAU01000082">
    <property type="protein sequence ID" value="KRX07646.1"/>
    <property type="molecule type" value="Genomic_DNA"/>
</dbReference>
<dbReference type="Gene3D" id="3.30.810.10">
    <property type="entry name" value="2-Layer Sandwich"/>
    <property type="match status" value="2"/>
</dbReference>
<evidence type="ECO:0000313" key="4">
    <source>
        <dbReference type="Proteomes" id="UP000054937"/>
    </source>
</evidence>
<dbReference type="GO" id="GO:0016308">
    <property type="term" value="F:1-phosphatidylinositol-4-phosphate 5-kinase activity"/>
    <property type="evidence" value="ECO:0007669"/>
    <property type="project" value="TreeGrafter"/>
</dbReference>
<dbReference type="InterPro" id="IPR002498">
    <property type="entry name" value="PInositol-4-P-4/5-kinase_core"/>
</dbReference>
<dbReference type="InterPro" id="IPR027483">
    <property type="entry name" value="PInositol-4-P-4/5-kinase_C_sf"/>
</dbReference>
<comment type="caution">
    <text evidence="3">The sequence shown here is derived from an EMBL/GenBank/DDBJ whole genome shotgun (WGS) entry which is preliminary data.</text>
</comment>
<protein>
    <recommendedName>
        <fullName evidence="2">PIPK domain-containing protein</fullName>
    </recommendedName>
</protein>
<dbReference type="InterPro" id="IPR023610">
    <property type="entry name" value="PInositol-4/5-P-5/4-kinase"/>
</dbReference>
<dbReference type="PANTHER" id="PTHR23086">
    <property type="entry name" value="PHOSPHATIDYLINOSITOL-4-PHOSPHATE 5-KINASE"/>
    <property type="match status" value="1"/>
</dbReference>
<proteinExistence type="predicted"/>
<name>A0A0V0QZI5_PSEPJ</name>
<dbReference type="InParanoid" id="A0A0V0QZI5"/>
<dbReference type="GO" id="GO:0005524">
    <property type="term" value="F:ATP binding"/>
    <property type="evidence" value="ECO:0007669"/>
    <property type="project" value="UniProtKB-UniRule"/>
</dbReference>
<dbReference type="SUPFAM" id="SSF56104">
    <property type="entry name" value="SAICAR synthase-like"/>
    <property type="match status" value="1"/>
</dbReference>
<dbReference type="PROSITE" id="PS51455">
    <property type="entry name" value="PIPK"/>
    <property type="match status" value="1"/>
</dbReference>
<evidence type="ECO:0000256" key="1">
    <source>
        <dbReference type="PROSITE-ProRule" id="PRU00781"/>
    </source>
</evidence>
<feature type="domain" description="PIPK" evidence="2">
    <location>
        <begin position="1"/>
        <end position="382"/>
    </location>
</feature>
<keyword evidence="1" id="KW-0808">Transferase</keyword>
<keyword evidence="4" id="KW-1185">Reference proteome</keyword>
<sequence>MMIQNICYQNPGQLKQIVTYDLKGSQTGRKVVKTEEKQKQIKEKINNQLNVEQVLKDIDFQNIQQNIQISDQQQLKAIKNQIFKDAEFLSSLKLMDYSLVISQYVVSEQKKESNTSNKDFDDFSEQSDKDEYLNNHFKQQEQKAKSFENSQIQYFKKSQNAIKNEKKQFEEINKNQNNEDDIISNSQPQNFYFISDYKQKQKYDLQNDNHDSLINKNNQSINNNINDQETDELMNEEQQFHRQKSQINLCNNGSLFKNIPLKKQISDQINQFPIKQIHNNQTHKQIINPIIINQNKGHNQFENNIKKSNFDKIQGPQKITNYSQFQLQNRQKIFYYIGIIDYLQTYNTFKKLQYYTDFSGKGSSKPPDKYGKTFIQQNINIFKLQNQFQSQQE</sequence>
<evidence type="ECO:0000259" key="2">
    <source>
        <dbReference type="PROSITE" id="PS51455"/>
    </source>
</evidence>
<gene>
    <name evidence="3" type="ORF">PPERSA_11195</name>
</gene>
<dbReference type="Proteomes" id="UP000054937">
    <property type="component" value="Unassembled WGS sequence"/>
</dbReference>